<dbReference type="RefSeq" id="WP_053907924.1">
    <property type="nucleotide sequence ID" value="NZ_CAWMUS010000015.1"/>
</dbReference>
<dbReference type="NCBIfam" id="NF007714">
    <property type="entry name" value="PRK10410.1-2"/>
    <property type="match status" value="1"/>
</dbReference>
<protein>
    <recommendedName>
        <fullName evidence="3">Nitrous oxide-stimulated promoter family protein</fullName>
    </recommendedName>
</protein>
<dbReference type="Pfam" id="PF11756">
    <property type="entry name" value="YgbA_NO"/>
    <property type="match status" value="1"/>
</dbReference>
<reference evidence="1 2" key="1">
    <citation type="submission" date="2015-07" db="EMBL/GenBank/DDBJ databases">
        <title>ATOL: Assembling a taxonomically balanced genome-scale reconstruction of the evolutionary history of the Enterobacteriaceae.</title>
        <authorList>
            <person name="Plunkett G.III."/>
            <person name="Neeno-Eckwall E.C."/>
            <person name="Glasner J.D."/>
            <person name="Perna N.T."/>
        </authorList>
    </citation>
    <scope>NUCLEOTIDE SEQUENCE [LARGE SCALE GENOMIC DNA]</scope>
    <source>
        <strain evidence="1 2">ATCC 35017</strain>
    </source>
</reference>
<organism evidence="1 2">
    <name type="scientific">Moellerella wisconsensis ATCC 35017</name>
    <dbReference type="NCBI Taxonomy" id="1354267"/>
    <lineage>
        <taxon>Bacteria</taxon>
        <taxon>Pseudomonadati</taxon>
        <taxon>Pseudomonadota</taxon>
        <taxon>Gammaproteobacteria</taxon>
        <taxon>Enterobacterales</taxon>
        <taxon>Morganellaceae</taxon>
        <taxon>Moellerella</taxon>
    </lineage>
</organism>
<accession>A0A0N0IAK1</accession>
<dbReference type="EMBL" id="LGAA01000015">
    <property type="protein sequence ID" value="KPD03122.1"/>
    <property type="molecule type" value="Genomic_DNA"/>
</dbReference>
<sequence length="115" mass="13912">MRGKRIQREIKTINKMIKLYEKSYPAPIEQPNLYQDLYTYAVKRLEKCRYGENKPACKQCPVHCYQPKMREQMKRIMRWSGPRMIIFHPTLAIKHLIDDKKPVPELPIRRKNNNK</sequence>
<proteinExistence type="predicted"/>
<dbReference type="NCBIfam" id="NF007716">
    <property type="entry name" value="PRK10410.1-4"/>
    <property type="match status" value="1"/>
</dbReference>
<evidence type="ECO:0000313" key="1">
    <source>
        <dbReference type="EMBL" id="KPD03122.1"/>
    </source>
</evidence>
<keyword evidence="2" id="KW-1185">Reference proteome</keyword>
<gene>
    <name evidence="1" type="ORF">M992_1425</name>
</gene>
<name>A0A0N0IAK1_9GAMM</name>
<evidence type="ECO:0008006" key="3">
    <source>
        <dbReference type="Google" id="ProtNLM"/>
    </source>
</evidence>
<dbReference type="OrthoDB" id="5344095at2"/>
<dbReference type="AlphaFoldDB" id="A0A0N0IAK1"/>
<dbReference type="InterPro" id="IPR020483">
    <property type="entry name" value="Uncharacterised_YgbA"/>
</dbReference>
<comment type="caution">
    <text evidence="1">The sequence shown here is derived from an EMBL/GenBank/DDBJ whole genome shotgun (WGS) entry which is preliminary data.</text>
</comment>
<dbReference type="Proteomes" id="UP000053226">
    <property type="component" value="Unassembled WGS sequence"/>
</dbReference>
<evidence type="ECO:0000313" key="2">
    <source>
        <dbReference type="Proteomes" id="UP000053226"/>
    </source>
</evidence>